<proteinExistence type="predicted"/>
<protein>
    <submittedName>
        <fullName evidence="1">Uncharacterized protein</fullName>
    </submittedName>
</protein>
<keyword evidence="2" id="KW-1185">Reference proteome</keyword>
<reference evidence="2" key="1">
    <citation type="submission" date="2016-10" db="EMBL/GenBank/DDBJ databases">
        <authorList>
            <person name="Varghese N."/>
            <person name="Submissions S."/>
        </authorList>
    </citation>
    <scope>NUCLEOTIDE SEQUENCE [LARGE SCALE GENOMIC DNA]</scope>
    <source>
        <strain evidence="2">DSM 23920</strain>
    </source>
</reference>
<name>A0A1H3WXE4_9BACT</name>
<dbReference type="OrthoDB" id="1030692at2"/>
<sequence length="161" mass="18638">MNFFDSTCQESPRCDELFGICDDQNGKKAYTSVDDNSKWVATVINKKKIELIFTAIDACVITGDQHPGRGRCDGMLTSHEHIFFVELKDKASDWITDAIDQLESTVQFFLEEHSLAQYRHKKAFACNKRRPHFQEIDQETQLKWFRSYGVRLDVQAEVIVI</sequence>
<dbReference type="RefSeq" id="WP_089757509.1">
    <property type="nucleotide sequence ID" value="NZ_BKAT01000015.1"/>
</dbReference>
<dbReference type="EMBL" id="FNRL01000001">
    <property type="protein sequence ID" value="SDZ91002.1"/>
    <property type="molecule type" value="Genomic_DNA"/>
</dbReference>
<accession>A0A1H3WXE4</accession>
<organism evidence="1 2">
    <name type="scientific">Chitinophaga terrae</name>
    <name type="common">ex Kim and Jung 2007</name>
    <dbReference type="NCBI Taxonomy" id="408074"/>
    <lineage>
        <taxon>Bacteria</taxon>
        <taxon>Pseudomonadati</taxon>
        <taxon>Bacteroidota</taxon>
        <taxon>Chitinophagia</taxon>
        <taxon>Chitinophagales</taxon>
        <taxon>Chitinophagaceae</taxon>
        <taxon>Chitinophaga</taxon>
    </lineage>
</organism>
<gene>
    <name evidence="1" type="ORF">SAMN05660909_00099</name>
</gene>
<evidence type="ECO:0000313" key="2">
    <source>
        <dbReference type="Proteomes" id="UP000199656"/>
    </source>
</evidence>
<dbReference type="STRING" id="408074.SAMN05660909_00099"/>
<dbReference type="AlphaFoldDB" id="A0A1H3WXE4"/>
<dbReference type="Proteomes" id="UP000199656">
    <property type="component" value="Unassembled WGS sequence"/>
</dbReference>
<evidence type="ECO:0000313" key="1">
    <source>
        <dbReference type="EMBL" id="SDZ91002.1"/>
    </source>
</evidence>